<dbReference type="NCBIfam" id="TIGR00121">
    <property type="entry name" value="birA_ligase"/>
    <property type="match status" value="1"/>
</dbReference>
<dbReference type="EMBL" id="CP028103">
    <property type="protein sequence ID" value="AVQ30534.1"/>
    <property type="molecule type" value="Genomic_DNA"/>
</dbReference>
<dbReference type="InterPro" id="IPR004408">
    <property type="entry name" value="Biotin_CoA_COase_ligase"/>
</dbReference>
<dbReference type="InterPro" id="IPR004143">
    <property type="entry name" value="BPL_LPL_catalytic"/>
</dbReference>
<gene>
    <name evidence="3" type="ORF">C4N18_04615</name>
</gene>
<evidence type="ECO:0000256" key="1">
    <source>
        <dbReference type="ARBA" id="ARBA00022598"/>
    </source>
</evidence>
<reference evidence="4" key="1">
    <citation type="journal article" date="2018" name="MSphere">
        <title>Fusobacterium Genomics Using MinION and Illumina Sequencing Enables Genome Completion and Correction.</title>
        <authorList>
            <person name="Todd S.M."/>
            <person name="Settlage R.E."/>
            <person name="Lahmers K.K."/>
            <person name="Slade D.J."/>
        </authorList>
    </citation>
    <scope>NUCLEOTIDE SEQUENCE [LARGE SCALE GENOMIC DNA]</scope>
    <source>
        <strain evidence="4">ATCC 27725</strain>
    </source>
</reference>
<dbReference type="SUPFAM" id="SSF55681">
    <property type="entry name" value="Class II aaRS and biotin synthetases"/>
    <property type="match status" value="1"/>
</dbReference>
<protein>
    <submittedName>
        <fullName evidence="3">Biotin--[acetyl-CoA-carboxylase] ligase</fullName>
    </submittedName>
</protein>
<dbReference type="PROSITE" id="PS51733">
    <property type="entry name" value="BPL_LPL_CATALYTIC"/>
    <property type="match status" value="1"/>
</dbReference>
<organism evidence="3 4">
    <name type="scientific">Fusobacterium varium ATCC 27725</name>
    <dbReference type="NCBI Taxonomy" id="469618"/>
    <lineage>
        <taxon>Bacteria</taxon>
        <taxon>Fusobacteriati</taxon>
        <taxon>Fusobacteriota</taxon>
        <taxon>Fusobacteriia</taxon>
        <taxon>Fusobacteriales</taxon>
        <taxon>Fusobacteriaceae</taxon>
        <taxon>Fusobacterium</taxon>
    </lineage>
</organism>
<evidence type="ECO:0000313" key="3">
    <source>
        <dbReference type="EMBL" id="AVQ30534.1"/>
    </source>
</evidence>
<dbReference type="RefSeq" id="WP_005951846.1">
    <property type="nucleotide sequence ID" value="NZ_CP028103.1"/>
</dbReference>
<evidence type="ECO:0000313" key="4">
    <source>
        <dbReference type="Proteomes" id="UP000241238"/>
    </source>
</evidence>
<dbReference type="GeneID" id="77467265"/>
<evidence type="ECO:0000259" key="2">
    <source>
        <dbReference type="PROSITE" id="PS51733"/>
    </source>
</evidence>
<accession>A0ABN5JHW5</accession>
<name>A0ABN5JHW5_FUSVA</name>
<dbReference type="Pfam" id="PF03099">
    <property type="entry name" value="BPL_LplA_LipB"/>
    <property type="match status" value="1"/>
</dbReference>
<proteinExistence type="predicted"/>
<dbReference type="PANTHER" id="PTHR12835:SF5">
    <property type="entry name" value="BIOTIN--PROTEIN LIGASE"/>
    <property type="match status" value="1"/>
</dbReference>
<keyword evidence="1 3" id="KW-0436">Ligase</keyword>
<dbReference type="CDD" id="cd16442">
    <property type="entry name" value="BPL"/>
    <property type="match status" value="1"/>
</dbReference>
<dbReference type="Gene3D" id="3.30.930.10">
    <property type="entry name" value="Bira Bifunctional Protein, Domain 2"/>
    <property type="match status" value="1"/>
</dbReference>
<keyword evidence="4" id="KW-1185">Reference proteome</keyword>
<dbReference type="PANTHER" id="PTHR12835">
    <property type="entry name" value="BIOTIN PROTEIN LIGASE"/>
    <property type="match status" value="1"/>
</dbReference>
<feature type="domain" description="BPL/LPL catalytic" evidence="2">
    <location>
        <begin position="1"/>
        <end position="171"/>
    </location>
</feature>
<dbReference type="Proteomes" id="UP000241238">
    <property type="component" value="Chromosome"/>
</dbReference>
<dbReference type="InterPro" id="IPR045864">
    <property type="entry name" value="aa-tRNA-synth_II/BPL/LPL"/>
</dbReference>
<sequence>MALYQFDVLDSTNEYMKEHREKFQNFDVVLAKNQTAGKGRRGNIWISTEGMALFTFLMRKQEREENIDYMKLPLLAGLAAIRAFQKIKEAEYQFKWTNDIYLQDKKLGGILIERRENDFLIGIGLNINNQIPLEIKHIAISLQELEKKEYSIPEVVLEVVEQFQTLWEEYKQGKWKEILIEINKINYLYGKRAALRAGNLFVEGIVQQINDKGEIEIISGEKIKSFAIGEVIRERIVFPLEADAESFAKAYILKEASYDVIACLVGEFSESWQAKLENLHLKVERNMSLEETMKKYQAKSFLDFSNLFPLENYSEEKIQEITKMFI</sequence>
<dbReference type="GO" id="GO:0016874">
    <property type="term" value="F:ligase activity"/>
    <property type="evidence" value="ECO:0007669"/>
    <property type="project" value="UniProtKB-KW"/>
</dbReference>